<evidence type="ECO:0008006" key="4">
    <source>
        <dbReference type="Google" id="ProtNLM"/>
    </source>
</evidence>
<comment type="caution">
    <text evidence="2">The sequence shown here is derived from an EMBL/GenBank/DDBJ whole genome shotgun (WGS) entry which is preliminary data.</text>
</comment>
<evidence type="ECO:0000313" key="3">
    <source>
        <dbReference type="Proteomes" id="UP000313645"/>
    </source>
</evidence>
<dbReference type="Proteomes" id="UP000313645">
    <property type="component" value="Unassembled WGS sequence"/>
</dbReference>
<sequence>MSNETVFKFVSLRAPVPASSGVEESSMPIPAPEGSTEPLEKLVSAADQKLPFRDRLRNASDAFIGQGAYFLYRLDSAPRTWLTDVESLVRDKTVAADEFKNRADALLEQLATPNDSFPEGWSSAPLVNQVWSSYCASLFASRDYGRQSRALLQIIRLIYGVERASDPGFSIAELDLGARRAAIPAGLTDANTKQASSAHLASGIDDSPPVSGQPSVSTNSHVQAAEEVRELVEALGAVRTAVKARRRRLVESTQRAFADEGQQLREEAIEERGQKTKSKTVIGLTHVVRGAASTKVHELAEDDIKDPAVREILRRFRLDVNGDALVLMSLLNELITSKMSEAAHHNTREAIAWEKGAFVRIRRKVRQLKQE</sequence>
<feature type="compositionally biased region" description="Polar residues" evidence="1">
    <location>
        <begin position="210"/>
        <end position="221"/>
    </location>
</feature>
<dbReference type="RefSeq" id="WP_131482002.1">
    <property type="nucleotide sequence ID" value="NZ_SJDL01000015.1"/>
</dbReference>
<protein>
    <recommendedName>
        <fullName evidence="4">DUF1631 family protein</fullName>
    </recommendedName>
</protein>
<name>A0ABY1ZNW5_9GAMM</name>
<feature type="region of interest" description="Disordered" evidence="1">
    <location>
        <begin position="194"/>
        <end position="222"/>
    </location>
</feature>
<keyword evidence="3" id="KW-1185">Reference proteome</keyword>
<evidence type="ECO:0000313" key="2">
    <source>
        <dbReference type="EMBL" id="TBW55757.1"/>
    </source>
</evidence>
<dbReference type="EMBL" id="SJDL01000015">
    <property type="protein sequence ID" value="TBW55757.1"/>
    <property type="molecule type" value="Genomic_DNA"/>
</dbReference>
<proteinExistence type="predicted"/>
<gene>
    <name evidence="2" type="ORF">EZI54_11350</name>
</gene>
<reference evidence="2 3" key="1">
    <citation type="submission" date="2019-02" db="EMBL/GenBank/DDBJ databases">
        <title>Marinobacter halodurans sp. nov., a marine bacterium isolated from sea tidal flat.</title>
        <authorList>
            <person name="Yoo Y."/>
            <person name="Lee D.W."/>
            <person name="Kim B.S."/>
            <person name="Kim J.-J."/>
        </authorList>
    </citation>
    <scope>NUCLEOTIDE SEQUENCE [LARGE SCALE GENOMIC DNA]</scope>
    <source>
        <strain evidence="2 3">YJ-S3-2</strain>
    </source>
</reference>
<accession>A0ABY1ZNW5</accession>
<evidence type="ECO:0000256" key="1">
    <source>
        <dbReference type="SAM" id="MobiDB-lite"/>
    </source>
</evidence>
<organism evidence="2 3">
    <name type="scientific">Marinobacter halodurans</name>
    <dbReference type="NCBI Taxonomy" id="2528979"/>
    <lineage>
        <taxon>Bacteria</taxon>
        <taxon>Pseudomonadati</taxon>
        <taxon>Pseudomonadota</taxon>
        <taxon>Gammaproteobacteria</taxon>
        <taxon>Pseudomonadales</taxon>
        <taxon>Marinobacteraceae</taxon>
        <taxon>Marinobacter</taxon>
    </lineage>
</organism>